<keyword evidence="3" id="KW-1185">Reference proteome</keyword>
<dbReference type="KEGG" id="haad:MW046_14245"/>
<dbReference type="Pfam" id="PF02171">
    <property type="entry name" value="Piwi"/>
    <property type="match status" value="1"/>
</dbReference>
<keyword evidence="2" id="KW-0614">Plasmid</keyword>
<dbReference type="EMBL" id="CP096020">
    <property type="protein sequence ID" value="UPM44177.1"/>
    <property type="molecule type" value="Genomic_DNA"/>
</dbReference>
<dbReference type="SMART" id="SM00950">
    <property type="entry name" value="Piwi"/>
    <property type="match status" value="1"/>
</dbReference>
<dbReference type="SUPFAM" id="SSF53098">
    <property type="entry name" value="Ribonuclease H-like"/>
    <property type="match status" value="1"/>
</dbReference>
<dbReference type="RefSeq" id="WP_247994831.1">
    <property type="nucleotide sequence ID" value="NZ_CP096020.1"/>
</dbReference>
<evidence type="ECO:0000313" key="3">
    <source>
        <dbReference type="Proteomes" id="UP000831768"/>
    </source>
</evidence>
<gene>
    <name evidence="2" type="ORF">MW046_14245</name>
</gene>
<organism evidence="2 3">
    <name type="scientific">Halocatena salina</name>
    <dbReference type="NCBI Taxonomy" id="2934340"/>
    <lineage>
        <taxon>Archaea</taxon>
        <taxon>Methanobacteriati</taxon>
        <taxon>Methanobacteriota</taxon>
        <taxon>Stenosarchaea group</taxon>
        <taxon>Halobacteria</taxon>
        <taxon>Halobacteriales</taxon>
        <taxon>Natronomonadaceae</taxon>
        <taxon>Halocatena</taxon>
    </lineage>
</organism>
<sequence length="702" mass="77914">MREIREKYDDHAPPMAYAGDLEIVALQPIPGDGTLESDGVRELKSAGERTLNLLDRAEREQIRRLVEEAFKQQVVEQGFIVHSMNKILKSEPIPIQAGTGNFHLYERFDCAITVMASGQVYLHVNPKTRVETKYTLDKIDNQRLYPGLRLVTTYNGRGYRLGCVQAEHATDPVIDAETSVVDYHRNKNPLVDDDTVAMIERMNRRVISAYPMGSGNQQIFPQELLALQGHTENLSQFDEEFWSEAQPRMRRAASARVENAVEFAQQIGDIAFDKTEISFSVDAPLFTGDDHLRVEQLYEMNDVLTFEDGRTGSHPKEVESKGVYEPPASFNVLYVYPQQLEGERADSFWNVFSRKLRSMGAEPDSIEAITFSPTPKSEAPGDVDIQVGRQLPTDHGFDAALVVLPPEKSAITKFYQPYDELKEVFAEKGLHSQMIDRKSMKETGYHKNIALGLVSAAGGIPFTVEDSLPGDADLYLAFDVGQYFDDDDDGLQDGIRVGASVTAITNEGAVLGYAHTGPQTGERIPASALRRITRQSLLGYEEHCRGTPDHIIIHRDGFMNDPIEPALELLERDGISYDVVEIRKQAPARIVNQEGFANPDKGIACINDEQNLAYVATYGYPEPLAKGTTGTPRPITVARKHGTTNIETLVRQIYLLTQCHIGVANTTTRLPITTAYADQAATAAAKGHLPLTTDLETGIGFL</sequence>
<accession>A0A8U0A8C3</accession>
<reference evidence="2" key="1">
    <citation type="submission" date="2022-04" db="EMBL/GenBank/DDBJ databases">
        <title>Halocatena sp. nov., isolated from a salt lake.</title>
        <authorList>
            <person name="Cui H.-L."/>
        </authorList>
    </citation>
    <scope>NUCLEOTIDE SEQUENCE</scope>
    <source>
        <strain evidence="2">AD-1</strain>
        <plasmid evidence="2">unnamed1</plasmid>
    </source>
</reference>
<dbReference type="PROSITE" id="PS50822">
    <property type="entry name" value="PIWI"/>
    <property type="match status" value="1"/>
</dbReference>
<dbReference type="Gene3D" id="3.30.420.10">
    <property type="entry name" value="Ribonuclease H-like superfamily/Ribonuclease H"/>
    <property type="match status" value="1"/>
</dbReference>
<geneLocation type="plasmid" evidence="2 3">
    <name>unnamed1</name>
</geneLocation>
<dbReference type="InterPro" id="IPR012337">
    <property type="entry name" value="RNaseH-like_sf"/>
</dbReference>
<dbReference type="GO" id="GO:0003676">
    <property type="term" value="F:nucleic acid binding"/>
    <property type="evidence" value="ECO:0007669"/>
    <property type="project" value="InterPro"/>
</dbReference>
<evidence type="ECO:0000313" key="2">
    <source>
        <dbReference type="EMBL" id="UPM44177.1"/>
    </source>
</evidence>
<dbReference type="Gene3D" id="3.40.50.2300">
    <property type="match status" value="1"/>
</dbReference>
<dbReference type="InterPro" id="IPR036397">
    <property type="entry name" value="RNaseH_sf"/>
</dbReference>
<protein>
    <recommendedName>
        <fullName evidence="1">Piwi domain-containing protein</fullName>
    </recommendedName>
</protein>
<dbReference type="InterPro" id="IPR003165">
    <property type="entry name" value="Piwi"/>
</dbReference>
<dbReference type="AlphaFoldDB" id="A0A8U0A8C3"/>
<feature type="domain" description="Piwi" evidence="1">
    <location>
        <begin position="399"/>
        <end position="689"/>
    </location>
</feature>
<proteinExistence type="predicted"/>
<name>A0A8U0A8C3_9EURY</name>
<dbReference type="Proteomes" id="UP000831768">
    <property type="component" value="Plasmid unnamed1"/>
</dbReference>
<dbReference type="GeneID" id="71929230"/>
<evidence type="ECO:0000259" key="1">
    <source>
        <dbReference type="PROSITE" id="PS50822"/>
    </source>
</evidence>